<comment type="subcellular location">
    <subcellularLocation>
        <location evidence="1 7">Cell membrane</location>
        <topology evidence="1 7">Multi-pass membrane protein</topology>
    </subcellularLocation>
</comment>
<evidence type="ECO:0000313" key="10">
    <source>
        <dbReference type="Proteomes" id="UP000279422"/>
    </source>
</evidence>
<evidence type="ECO:0000256" key="3">
    <source>
        <dbReference type="ARBA" id="ARBA00022475"/>
    </source>
</evidence>
<accession>A0A497E307</accession>
<keyword evidence="3" id="KW-1003">Cell membrane</keyword>
<comment type="caution">
    <text evidence="9">The sequence shown here is derived from an EMBL/GenBank/DDBJ whole genome shotgun (WGS) entry which is preliminary data.</text>
</comment>
<evidence type="ECO:0000256" key="4">
    <source>
        <dbReference type="ARBA" id="ARBA00022692"/>
    </source>
</evidence>
<keyword evidence="6" id="KW-0472">Membrane</keyword>
<dbReference type="InterPro" id="IPR035906">
    <property type="entry name" value="MetI-like_sf"/>
</dbReference>
<reference evidence="9 10" key="1">
    <citation type="submission" date="2018-06" db="EMBL/GenBank/DDBJ databases">
        <title>Extensive metabolic versatility and redundancy in microbially diverse, dynamic hydrothermal sediments.</title>
        <authorList>
            <person name="Dombrowski N."/>
            <person name="Teske A."/>
            <person name="Baker B.J."/>
        </authorList>
    </citation>
    <scope>NUCLEOTIDE SEQUENCE [LARGE SCALE GENOMIC DNA]</scope>
    <source>
        <strain evidence="9">B47_G16</strain>
    </source>
</reference>
<dbReference type="PANTHER" id="PTHR32243:SF18">
    <property type="entry name" value="INNER MEMBRANE ABC TRANSPORTER PERMEASE PROTEIN YCJP"/>
    <property type="match status" value="1"/>
</dbReference>
<keyword evidence="4" id="KW-0812">Transmembrane</keyword>
<dbReference type="PANTHER" id="PTHR32243">
    <property type="entry name" value="MALTOSE TRANSPORT SYSTEM PERMEASE-RELATED"/>
    <property type="match status" value="1"/>
</dbReference>
<keyword evidence="2 7" id="KW-0813">Transport</keyword>
<dbReference type="InterPro" id="IPR000515">
    <property type="entry name" value="MetI-like"/>
</dbReference>
<evidence type="ECO:0000256" key="1">
    <source>
        <dbReference type="ARBA" id="ARBA00004651"/>
    </source>
</evidence>
<evidence type="ECO:0000256" key="7">
    <source>
        <dbReference type="RuleBase" id="RU363032"/>
    </source>
</evidence>
<comment type="similarity">
    <text evidence="7">Belongs to the binding-protein-dependent transport system permease family.</text>
</comment>
<dbReference type="EMBL" id="QMPZ01000144">
    <property type="protein sequence ID" value="RLE07743.1"/>
    <property type="molecule type" value="Genomic_DNA"/>
</dbReference>
<dbReference type="SUPFAM" id="SSF161098">
    <property type="entry name" value="MetI-like"/>
    <property type="match status" value="1"/>
</dbReference>
<evidence type="ECO:0000256" key="2">
    <source>
        <dbReference type="ARBA" id="ARBA00022448"/>
    </source>
</evidence>
<gene>
    <name evidence="9" type="ORF">DRJ00_07595</name>
</gene>
<organism evidence="9 10">
    <name type="scientific">Aerophobetes bacterium</name>
    <dbReference type="NCBI Taxonomy" id="2030807"/>
    <lineage>
        <taxon>Bacteria</taxon>
        <taxon>Candidatus Aerophobota</taxon>
    </lineage>
</organism>
<dbReference type="Proteomes" id="UP000279422">
    <property type="component" value="Unassembled WGS sequence"/>
</dbReference>
<protein>
    <submittedName>
        <fullName evidence="9">Carbohydrate ABC transporter permease</fullName>
    </submittedName>
</protein>
<dbReference type="AlphaFoldDB" id="A0A497E307"/>
<sequence length="280" mass="31705">MAKFNPKIDLTKNILLGISISIVTFIIMLPIYWMAITAFKTPEEAYRLPITYFPVNPTLENVIKIFSEEKYLRFFLNSWLVSLSVVIITISLASFAGYGFSRLSFHRSQVALLSMLIPQMIAPIVLIIPLFILMKGLRLYNTYLSLILAISAYVLPFSIWMLTGFFQTIPTSIEEAALIDGCSRIQCFLKIVVPLSKPGIVAIAIYSFIIAWNDYLFCLTLIGSEKMRTMPVAVAALKGQYEVHWTLIMTLLILITIPVIILFIFLQRYLVQGLTRGAVK</sequence>
<dbReference type="GO" id="GO:0055085">
    <property type="term" value="P:transmembrane transport"/>
    <property type="evidence" value="ECO:0007669"/>
    <property type="project" value="InterPro"/>
</dbReference>
<dbReference type="Pfam" id="PF00528">
    <property type="entry name" value="BPD_transp_1"/>
    <property type="match status" value="1"/>
</dbReference>
<evidence type="ECO:0000256" key="6">
    <source>
        <dbReference type="ARBA" id="ARBA00023136"/>
    </source>
</evidence>
<evidence type="ECO:0000313" key="9">
    <source>
        <dbReference type="EMBL" id="RLE07743.1"/>
    </source>
</evidence>
<dbReference type="PROSITE" id="PS50928">
    <property type="entry name" value="ABC_TM1"/>
    <property type="match status" value="1"/>
</dbReference>
<dbReference type="CDD" id="cd06261">
    <property type="entry name" value="TM_PBP2"/>
    <property type="match status" value="1"/>
</dbReference>
<dbReference type="GO" id="GO:0005886">
    <property type="term" value="C:plasma membrane"/>
    <property type="evidence" value="ECO:0007669"/>
    <property type="project" value="UniProtKB-SubCell"/>
</dbReference>
<keyword evidence="5" id="KW-1133">Transmembrane helix</keyword>
<name>A0A497E307_UNCAE</name>
<dbReference type="InterPro" id="IPR050901">
    <property type="entry name" value="BP-dep_ABC_trans_perm"/>
</dbReference>
<evidence type="ECO:0000259" key="8">
    <source>
        <dbReference type="PROSITE" id="PS50928"/>
    </source>
</evidence>
<evidence type="ECO:0000256" key="5">
    <source>
        <dbReference type="ARBA" id="ARBA00022989"/>
    </source>
</evidence>
<dbReference type="Gene3D" id="1.10.3720.10">
    <property type="entry name" value="MetI-like"/>
    <property type="match status" value="1"/>
</dbReference>
<proteinExistence type="inferred from homology"/>
<feature type="domain" description="ABC transmembrane type-1" evidence="8">
    <location>
        <begin position="75"/>
        <end position="266"/>
    </location>
</feature>